<feature type="compositionally biased region" description="Basic and acidic residues" evidence="3">
    <location>
        <begin position="894"/>
        <end position="908"/>
    </location>
</feature>
<dbReference type="PANTHER" id="PTHR12765">
    <property type="entry name" value="RED PROTEIN IK FACTOR CYTOKINE IK"/>
    <property type="match status" value="1"/>
</dbReference>
<feature type="compositionally biased region" description="Low complexity" evidence="3">
    <location>
        <begin position="872"/>
        <end position="882"/>
    </location>
</feature>
<comment type="caution">
    <text evidence="5">The sequence shown here is derived from an EMBL/GenBank/DDBJ whole genome shotgun (WGS) entry which is preliminary data.</text>
</comment>
<keyword evidence="6" id="KW-1185">Reference proteome</keyword>
<dbReference type="GO" id="GO:0005634">
    <property type="term" value="C:nucleus"/>
    <property type="evidence" value="ECO:0007669"/>
    <property type="project" value="UniProtKB-SubCell"/>
</dbReference>
<dbReference type="AlphaFoldDB" id="A0A409VU49"/>
<feature type="compositionally biased region" description="Basic and acidic residues" evidence="3">
    <location>
        <begin position="487"/>
        <end position="499"/>
    </location>
</feature>
<dbReference type="STRING" id="231916.A0A409VU49"/>
<name>A0A409VU49_9AGAR</name>
<accession>A0A409VU49</accession>
<feature type="compositionally biased region" description="Basic and acidic residues" evidence="3">
    <location>
        <begin position="651"/>
        <end position="666"/>
    </location>
</feature>
<proteinExistence type="predicted"/>
<feature type="compositionally biased region" description="Low complexity" evidence="3">
    <location>
        <begin position="835"/>
        <end position="863"/>
    </location>
</feature>
<sequence length="1010" mass="110563">MLDRIHPFLRRKTKETLLKSSQLAHVVTDPSTGELCLDEHAIPPEVGMYSVLTLKEVRVLVKYLRELPFRSPKREQGDSSYFYVRPLLETLEVKEGMNFTLMVGDRHFLAVIDTLLPLYLPRTPRNDNRILIDPDPADETRGKSIDHLRVDPYPVTPSQPQLTPTPTPAQTPNTKGKDKMLPPPPLTTVAQTRTSAPNTPKSRFSVFNPSPEPSPVIPKMPLKDSTPASRSPKSTSVGQDRKTLDKVLEEEPPRPLAIRRKPVPTQIPVAPEKPQTITVSSTRTPIADYSTLSPDVKKTALQPGDKRDTALRSSPRRVALSVDNKGRPQAHPSPAPTKNINMESSEETIQVDSINGEPLEATGSRQPSQERSPARTPVESRQGSPPKPPASALGLTFKTGNMPPTHPSVEISERVSSKSAGHRRTGSEQCRPDTQPTGPRSGKEKRLSTIAEEQDVRPGSHALITPEATPQGGRTSGLPESPLQRADGIHREERTRRQSLDSGLRPGMSNRGTQLSPSAAARNKILEPASPAQSRPCKECGTPTLAPLPLLGSPSFGVPVDEGKNAVHGMFETDEEDANRRTKDVTHFVWKFSVVDGIPDAFRRLVQERKASNSPAAGSIPGFRGSFAAATAQKKAVDASQPAFKPRNVKKTQESKYRDRASERRTGGGNDYAHIEAIRDDFEKRNADNDDRAKVEAERQYLGGDSEHSILVKGLDFALLEQNKARSALTNDDLDELDQAYNESASKHESAVPKKRTREDLIRELKEQRAAQASSKTAEEEARLLEEAKQMGKFKPIGFKPIGTSADGKKKSKANGADSEKKKRKKRKVEEATKATEAPAPTPSTSAPIPPKTAVAVAPSEPEAPTDDDFDIFAGAGDYEGIAIDDDEEAEEEGGLKARDTSETEQEGHTLVAPRRWIETDEPLPDTKPNIPLPLPSTRPESRSPRPIERGSDNEEEAERRTTRLVPLASSALPSIKDLLAMDQAAQTYEKRKKRKEKKKGGGGGGGDSE</sequence>
<evidence type="ECO:0000313" key="5">
    <source>
        <dbReference type="EMBL" id="PPQ69828.1"/>
    </source>
</evidence>
<dbReference type="EMBL" id="NHYE01005561">
    <property type="protein sequence ID" value="PPQ69828.1"/>
    <property type="molecule type" value="Genomic_DNA"/>
</dbReference>
<feature type="compositionally biased region" description="Basic and acidic residues" evidence="3">
    <location>
        <begin position="940"/>
        <end position="962"/>
    </location>
</feature>
<feature type="compositionally biased region" description="Polar residues" evidence="3">
    <location>
        <begin position="188"/>
        <end position="208"/>
    </location>
</feature>
<dbReference type="OrthoDB" id="3366823at2759"/>
<dbReference type="InterPro" id="IPR012916">
    <property type="entry name" value="RED_N"/>
</dbReference>
<protein>
    <recommendedName>
        <fullName evidence="4">RED-like N-terminal domain-containing protein</fullName>
    </recommendedName>
</protein>
<feature type="compositionally biased region" description="Basic residues" evidence="3">
    <location>
        <begin position="991"/>
        <end position="1001"/>
    </location>
</feature>
<feature type="compositionally biased region" description="Basic and acidic residues" evidence="3">
    <location>
        <begin position="125"/>
        <end position="150"/>
    </location>
</feature>
<dbReference type="InParanoid" id="A0A409VU49"/>
<comment type="subcellular location">
    <subcellularLocation>
        <location evidence="1">Nucleus</location>
    </subcellularLocation>
</comment>
<feature type="region of interest" description="Disordered" evidence="3">
    <location>
        <begin position="638"/>
        <end position="670"/>
    </location>
</feature>
<evidence type="ECO:0000259" key="4">
    <source>
        <dbReference type="Pfam" id="PF07808"/>
    </source>
</evidence>
<feature type="compositionally biased region" description="Basic and acidic residues" evidence="3">
    <location>
        <begin position="777"/>
        <end position="790"/>
    </location>
</feature>
<reference evidence="5 6" key="1">
    <citation type="journal article" date="2018" name="Evol. Lett.">
        <title>Horizontal gene cluster transfer increased hallucinogenic mushroom diversity.</title>
        <authorList>
            <person name="Reynolds H.T."/>
            <person name="Vijayakumar V."/>
            <person name="Gluck-Thaler E."/>
            <person name="Korotkin H.B."/>
            <person name="Matheny P.B."/>
            <person name="Slot J.C."/>
        </authorList>
    </citation>
    <scope>NUCLEOTIDE SEQUENCE [LARGE SCALE GENOMIC DNA]</scope>
    <source>
        <strain evidence="5 6">SRW20</strain>
    </source>
</reference>
<organism evidence="5 6">
    <name type="scientific">Gymnopilus dilepis</name>
    <dbReference type="NCBI Taxonomy" id="231916"/>
    <lineage>
        <taxon>Eukaryota</taxon>
        <taxon>Fungi</taxon>
        <taxon>Dikarya</taxon>
        <taxon>Basidiomycota</taxon>
        <taxon>Agaricomycotina</taxon>
        <taxon>Agaricomycetes</taxon>
        <taxon>Agaricomycetidae</taxon>
        <taxon>Agaricales</taxon>
        <taxon>Agaricineae</taxon>
        <taxon>Hymenogastraceae</taxon>
        <taxon>Gymnopilus</taxon>
    </lineage>
</organism>
<dbReference type="InterPro" id="IPR039896">
    <property type="entry name" value="Red-like"/>
</dbReference>
<evidence type="ECO:0000313" key="6">
    <source>
        <dbReference type="Proteomes" id="UP000284706"/>
    </source>
</evidence>
<feature type="compositionally biased region" description="Polar residues" evidence="3">
    <location>
        <begin position="226"/>
        <end position="238"/>
    </location>
</feature>
<evidence type="ECO:0000256" key="2">
    <source>
        <dbReference type="ARBA" id="ARBA00023242"/>
    </source>
</evidence>
<feature type="compositionally biased region" description="Basic and acidic residues" evidence="3">
    <location>
        <begin position="239"/>
        <end position="253"/>
    </location>
</feature>
<gene>
    <name evidence="5" type="ORF">CVT26_014206</name>
</gene>
<feature type="domain" description="RED-like N-terminal" evidence="4">
    <location>
        <begin position="647"/>
        <end position="760"/>
    </location>
</feature>
<dbReference type="Pfam" id="PF07808">
    <property type="entry name" value="RED_N"/>
    <property type="match status" value="1"/>
</dbReference>
<evidence type="ECO:0000256" key="3">
    <source>
        <dbReference type="SAM" id="MobiDB-lite"/>
    </source>
</evidence>
<feature type="region of interest" description="Disordered" evidence="3">
    <location>
        <begin position="125"/>
        <end position="540"/>
    </location>
</feature>
<keyword evidence="2" id="KW-0539">Nucleus</keyword>
<feature type="compositionally biased region" description="Acidic residues" evidence="3">
    <location>
        <begin position="883"/>
        <end position="893"/>
    </location>
</feature>
<feature type="compositionally biased region" description="Polar residues" evidence="3">
    <location>
        <begin position="275"/>
        <end position="284"/>
    </location>
</feature>
<feature type="compositionally biased region" description="Polar residues" evidence="3">
    <location>
        <begin position="336"/>
        <end position="353"/>
    </location>
</feature>
<feature type="compositionally biased region" description="Basic and acidic residues" evidence="3">
    <location>
        <begin position="745"/>
        <end position="769"/>
    </location>
</feature>
<feature type="region of interest" description="Disordered" evidence="3">
    <location>
        <begin position="739"/>
        <end position="1010"/>
    </location>
</feature>
<dbReference type="Proteomes" id="UP000284706">
    <property type="component" value="Unassembled WGS sequence"/>
</dbReference>
<evidence type="ECO:0000256" key="1">
    <source>
        <dbReference type="ARBA" id="ARBA00004123"/>
    </source>
</evidence>